<accession>H0EZL5</accession>
<sequence>MVRSSYKKCRKKRKRNEVCLSPPKKLHLINLFE</sequence>
<dbReference type="AlphaFoldDB" id="H0EZL5"/>
<evidence type="ECO:0000313" key="2">
    <source>
        <dbReference type="Proteomes" id="UP000005446"/>
    </source>
</evidence>
<gene>
    <name evidence="1" type="ORF">M7I_8291</name>
</gene>
<dbReference type="Proteomes" id="UP000005446">
    <property type="component" value="Unassembled WGS sequence"/>
</dbReference>
<keyword evidence="2" id="KW-1185">Reference proteome</keyword>
<dbReference type="InParanoid" id="H0EZL5"/>
<organism evidence="1 2">
    <name type="scientific">Glarea lozoyensis (strain ATCC 74030 / MF5533)</name>
    <dbReference type="NCBI Taxonomy" id="1104152"/>
    <lineage>
        <taxon>Eukaryota</taxon>
        <taxon>Fungi</taxon>
        <taxon>Dikarya</taxon>
        <taxon>Ascomycota</taxon>
        <taxon>Pezizomycotina</taxon>
        <taxon>Leotiomycetes</taxon>
        <taxon>Helotiales</taxon>
        <taxon>Helotiaceae</taxon>
        <taxon>Glarea</taxon>
    </lineage>
</organism>
<comment type="caution">
    <text evidence="1">The sequence shown here is derived from an EMBL/GenBank/DDBJ whole genome shotgun (WGS) entry which is preliminary data.</text>
</comment>
<protein>
    <submittedName>
        <fullName evidence="1">Uncharacterized protein</fullName>
    </submittedName>
</protein>
<reference evidence="1 2" key="1">
    <citation type="journal article" date="2012" name="Eukaryot. Cell">
        <title>Genome sequence of the fungus Glarea lozoyensis: the first genome sequence of a species from the Helotiaceae family.</title>
        <authorList>
            <person name="Youssar L."/>
            <person name="Gruening B.A."/>
            <person name="Erxleben A."/>
            <person name="Guenther S."/>
            <person name="Huettel W."/>
        </authorList>
    </citation>
    <scope>NUCLEOTIDE SEQUENCE [LARGE SCALE GENOMIC DNA]</scope>
    <source>
        <strain evidence="2">ATCC 74030 / MF5533</strain>
    </source>
</reference>
<dbReference type="HOGENOM" id="CLU_3384895_0_0_1"/>
<evidence type="ECO:0000313" key="1">
    <source>
        <dbReference type="EMBL" id="EHK96025.1"/>
    </source>
</evidence>
<dbReference type="EMBL" id="AGUE01000293">
    <property type="protein sequence ID" value="EHK96025.1"/>
    <property type="molecule type" value="Genomic_DNA"/>
</dbReference>
<proteinExistence type="predicted"/>
<name>H0EZL5_GLAL7</name>